<evidence type="ECO:0000313" key="3">
    <source>
        <dbReference type="Proteomes" id="UP000007842"/>
    </source>
</evidence>
<sequence>MRGAPRVSAGVADGRITATPNSAGRGSASTTDPRRGS</sequence>
<name>G8WNA7_STREN</name>
<dbReference type="STRING" id="1003195.SCATT_15800"/>
<accession>G8WNA7</accession>
<dbReference type="KEGG" id="scy:SCATT_15800"/>
<dbReference type="PATRIC" id="fig|1003195.29.peg.1586"/>
<evidence type="ECO:0000256" key="1">
    <source>
        <dbReference type="SAM" id="MobiDB-lite"/>
    </source>
</evidence>
<dbReference type="AlphaFoldDB" id="G8WNA7"/>
<feature type="compositionally biased region" description="Polar residues" evidence="1">
    <location>
        <begin position="18"/>
        <end position="31"/>
    </location>
</feature>
<dbReference type="HOGENOM" id="CLU_3341883_0_0_11"/>
<organism evidence="2 3">
    <name type="scientific">Streptantibioticus cattleyicolor (strain ATCC 35852 / DSM 46488 / JCM 4925 / NBRC 14057 / NRRL 8057)</name>
    <name type="common">Streptomyces cattleya</name>
    <dbReference type="NCBI Taxonomy" id="1003195"/>
    <lineage>
        <taxon>Bacteria</taxon>
        <taxon>Bacillati</taxon>
        <taxon>Actinomycetota</taxon>
        <taxon>Actinomycetes</taxon>
        <taxon>Kitasatosporales</taxon>
        <taxon>Streptomycetaceae</taxon>
        <taxon>Streptantibioticus</taxon>
    </lineage>
</organism>
<reference evidence="3" key="1">
    <citation type="submission" date="2011-12" db="EMBL/GenBank/DDBJ databases">
        <title>Complete genome sequence of Streptomyces cattleya strain DSM 46488.</title>
        <authorList>
            <person name="Ou H.-Y."/>
            <person name="Li P."/>
            <person name="Zhao C."/>
            <person name="O'Hagan D."/>
            <person name="Deng Z."/>
        </authorList>
    </citation>
    <scope>NUCLEOTIDE SEQUENCE [LARGE SCALE GENOMIC DNA]</scope>
    <source>
        <strain evidence="3">ATCC 35852 / DSM 46488 / JCM 4925 / NBRC 14057 / NRRL 8057</strain>
    </source>
</reference>
<evidence type="ECO:0000313" key="2">
    <source>
        <dbReference type="EMBL" id="AEW93951.1"/>
    </source>
</evidence>
<feature type="region of interest" description="Disordered" evidence="1">
    <location>
        <begin position="1"/>
        <end position="37"/>
    </location>
</feature>
<dbReference type="Proteomes" id="UP000007842">
    <property type="component" value="Chromosome"/>
</dbReference>
<proteinExistence type="predicted"/>
<dbReference type="EMBL" id="CP003219">
    <property type="protein sequence ID" value="AEW93951.1"/>
    <property type="molecule type" value="Genomic_DNA"/>
</dbReference>
<gene>
    <name evidence="2" type="ordered locus">SCATT_15800</name>
</gene>
<keyword evidence="3" id="KW-1185">Reference proteome</keyword>
<protein>
    <submittedName>
        <fullName evidence="2">Uncharacterized protein</fullName>
    </submittedName>
</protein>